<organism evidence="2 3">
    <name type="scientific">Mycena metata</name>
    <dbReference type="NCBI Taxonomy" id="1033252"/>
    <lineage>
        <taxon>Eukaryota</taxon>
        <taxon>Fungi</taxon>
        <taxon>Dikarya</taxon>
        <taxon>Basidiomycota</taxon>
        <taxon>Agaricomycotina</taxon>
        <taxon>Agaricomycetes</taxon>
        <taxon>Agaricomycetidae</taxon>
        <taxon>Agaricales</taxon>
        <taxon>Marasmiineae</taxon>
        <taxon>Mycenaceae</taxon>
        <taxon>Mycena</taxon>
    </lineage>
</organism>
<evidence type="ECO:0000313" key="3">
    <source>
        <dbReference type="Proteomes" id="UP001215598"/>
    </source>
</evidence>
<dbReference type="AlphaFoldDB" id="A0AAD7H6I7"/>
<evidence type="ECO:0000313" key="2">
    <source>
        <dbReference type="EMBL" id="KAJ7713619.1"/>
    </source>
</evidence>
<protein>
    <submittedName>
        <fullName evidence="2">Uncharacterized protein</fullName>
    </submittedName>
</protein>
<accession>A0AAD7H6I7</accession>
<reference evidence="2" key="1">
    <citation type="submission" date="2023-03" db="EMBL/GenBank/DDBJ databases">
        <title>Massive genome expansion in bonnet fungi (Mycena s.s.) driven by repeated elements and novel gene families across ecological guilds.</title>
        <authorList>
            <consortium name="Lawrence Berkeley National Laboratory"/>
            <person name="Harder C.B."/>
            <person name="Miyauchi S."/>
            <person name="Viragh M."/>
            <person name="Kuo A."/>
            <person name="Thoen E."/>
            <person name="Andreopoulos B."/>
            <person name="Lu D."/>
            <person name="Skrede I."/>
            <person name="Drula E."/>
            <person name="Henrissat B."/>
            <person name="Morin E."/>
            <person name="Kohler A."/>
            <person name="Barry K."/>
            <person name="LaButti K."/>
            <person name="Morin E."/>
            <person name="Salamov A."/>
            <person name="Lipzen A."/>
            <person name="Mereny Z."/>
            <person name="Hegedus B."/>
            <person name="Baldrian P."/>
            <person name="Stursova M."/>
            <person name="Weitz H."/>
            <person name="Taylor A."/>
            <person name="Grigoriev I.V."/>
            <person name="Nagy L.G."/>
            <person name="Martin F."/>
            <person name="Kauserud H."/>
        </authorList>
    </citation>
    <scope>NUCLEOTIDE SEQUENCE</scope>
    <source>
        <strain evidence="2">CBHHK182m</strain>
    </source>
</reference>
<comment type="caution">
    <text evidence="2">The sequence shown here is derived from an EMBL/GenBank/DDBJ whole genome shotgun (WGS) entry which is preliminary data.</text>
</comment>
<proteinExistence type="predicted"/>
<dbReference type="Proteomes" id="UP001215598">
    <property type="component" value="Unassembled WGS sequence"/>
</dbReference>
<name>A0AAD7H6I7_9AGAR</name>
<evidence type="ECO:0000256" key="1">
    <source>
        <dbReference type="SAM" id="MobiDB-lite"/>
    </source>
</evidence>
<keyword evidence="3" id="KW-1185">Reference proteome</keyword>
<dbReference type="EMBL" id="JARKIB010000340">
    <property type="protein sequence ID" value="KAJ7713619.1"/>
    <property type="molecule type" value="Genomic_DNA"/>
</dbReference>
<sequence>PHNVKELELRFVMEHGGLLPPSRQSANMNETCTFTTHPRIGMKNCRFSHVVDGKIIPAQMQRRPCPTRMIIFIPVAKVVEATPALRHKAILPLRNPHNHPMHPKIKPSTDDRSKLGAAVQAVGLTGLTASKLLNAPITSMVYDGNRVAEQSPAFADARKVRDFITEQKKKEHPHGMGWDGEMDEWEVAGFVDRFQRRLTFASWYCNSKSRVAFAHLFFEFFDAVKRLTGETLKLAPFYPDAKCRIIMLDGEVAQAQGLGDFLVNYNNPEISGISTVIDKLKSIIYLTTQEEIDEWHRFCKAQTHPAIQSWYQQKIANPWILPSVNKFLSNITDDNWDITPNHSNIAETAHAGRNKETSTGVGLLTGIMQSEERDGIIAAELIQFNHDGVSRHRFNGAGEREKLSAQRRIWASRKKANRNEQITGYETLKAEREQGIGDNKASIERQKTLDAEIKSLQQELQQDKRRTDLKERINELRRDTGEEAAGRREWAVRRAEIDKELEALR</sequence>
<gene>
    <name evidence="2" type="ORF">B0H16DRAFT_1252776</name>
</gene>
<feature type="non-terminal residue" evidence="2">
    <location>
        <position position="505"/>
    </location>
</feature>
<feature type="region of interest" description="Disordered" evidence="1">
    <location>
        <begin position="462"/>
        <end position="487"/>
    </location>
</feature>
<feature type="non-terminal residue" evidence="2">
    <location>
        <position position="1"/>
    </location>
</feature>